<dbReference type="InterPro" id="IPR014729">
    <property type="entry name" value="Rossmann-like_a/b/a_fold"/>
</dbReference>
<dbReference type="PANTHER" id="PTHR46553:SF30">
    <property type="entry name" value="USPA DOMAIN-CONTAINING PROTEIN"/>
    <property type="match status" value="1"/>
</dbReference>
<dbReference type="Gene3D" id="3.40.50.620">
    <property type="entry name" value="HUPs"/>
    <property type="match status" value="1"/>
</dbReference>
<dbReference type="Gramene" id="AET2Gv20222600.28">
    <property type="protein sequence ID" value="AET2Gv20222600.28"/>
    <property type="gene ID" value="AET2Gv20222600"/>
</dbReference>
<proteinExistence type="predicted"/>
<dbReference type="CDD" id="cd23659">
    <property type="entry name" value="USP_At3g01520-like"/>
    <property type="match status" value="1"/>
</dbReference>
<reference evidence="4" key="1">
    <citation type="journal article" date="2014" name="Science">
        <title>Ancient hybridizations among the ancestral genomes of bread wheat.</title>
        <authorList>
            <consortium name="International Wheat Genome Sequencing Consortium,"/>
            <person name="Marcussen T."/>
            <person name="Sandve S.R."/>
            <person name="Heier L."/>
            <person name="Spannagl M."/>
            <person name="Pfeifer M."/>
            <person name="Jakobsen K.S."/>
            <person name="Wulff B.B."/>
            <person name="Steuernagel B."/>
            <person name="Mayer K.F."/>
            <person name="Olsen O.A."/>
        </authorList>
    </citation>
    <scope>NUCLEOTIDE SEQUENCE [LARGE SCALE GENOMIC DNA]</scope>
    <source>
        <strain evidence="4">cv. AL8/78</strain>
    </source>
</reference>
<keyword evidence="4" id="KW-1185">Reference proteome</keyword>
<dbReference type="Proteomes" id="UP000015105">
    <property type="component" value="Chromosome 2D"/>
</dbReference>
<protein>
    <recommendedName>
        <fullName evidence="2">UspA domain-containing protein</fullName>
    </recommendedName>
</protein>
<feature type="compositionally biased region" description="Low complexity" evidence="1">
    <location>
        <begin position="46"/>
        <end position="55"/>
    </location>
</feature>
<dbReference type="Pfam" id="PF00582">
    <property type="entry name" value="Usp"/>
    <property type="match status" value="1"/>
</dbReference>
<organism evidence="3 4">
    <name type="scientific">Aegilops tauschii subsp. strangulata</name>
    <name type="common">Goatgrass</name>
    <dbReference type="NCBI Taxonomy" id="200361"/>
    <lineage>
        <taxon>Eukaryota</taxon>
        <taxon>Viridiplantae</taxon>
        <taxon>Streptophyta</taxon>
        <taxon>Embryophyta</taxon>
        <taxon>Tracheophyta</taxon>
        <taxon>Spermatophyta</taxon>
        <taxon>Magnoliopsida</taxon>
        <taxon>Liliopsida</taxon>
        <taxon>Poales</taxon>
        <taxon>Poaceae</taxon>
        <taxon>BOP clade</taxon>
        <taxon>Pooideae</taxon>
        <taxon>Triticodae</taxon>
        <taxon>Triticeae</taxon>
        <taxon>Triticinae</taxon>
        <taxon>Aegilops</taxon>
    </lineage>
</organism>
<feature type="domain" description="UspA" evidence="2">
    <location>
        <begin position="66"/>
        <end position="197"/>
    </location>
</feature>
<dbReference type="PRINTS" id="PR01438">
    <property type="entry name" value="UNVRSLSTRESS"/>
</dbReference>
<name>A0A453AQA1_AEGTS</name>
<dbReference type="EnsemblPlants" id="AET2Gv20222600.28">
    <property type="protein sequence ID" value="AET2Gv20222600.28"/>
    <property type="gene ID" value="AET2Gv20222600"/>
</dbReference>
<dbReference type="InterPro" id="IPR006015">
    <property type="entry name" value="Universal_stress_UspA"/>
</dbReference>
<evidence type="ECO:0000313" key="3">
    <source>
        <dbReference type="EnsemblPlants" id="AET2Gv20222600.28"/>
    </source>
</evidence>
<reference evidence="3" key="4">
    <citation type="submission" date="2019-03" db="UniProtKB">
        <authorList>
            <consortium name="EnsemblPlants"/>
        </authorList>
    </citation>
    <scope>IDENTIFICATION</scope>
</reference>
<reference evidence="3" key="5">
    <citation type="journal article" date="2021" name="G3 (Bethesda)">
        <title>Aegilops tauschii genome assembly Aet v5.0 features greater sequence contiguity and improved annotation.</title>
        <authorList>
            <person name="Wang L."/>
            <person name="Zhu T."/>
            <person name="Rodriguez J.C."/>
            <person name="Deal K.R."/>
            <person name="Dubcovsky J."/>
            <person name="McGuire P.E."/>
            <person name="Lux T."/>
            <person name="Spannagl M."/>
            <person name="Mayer K.F.X."/>
            <person name="Baldrich P."/>
            <person name="Meyers B.C."/>
            <person name="Huo N."/>
            <person name="Gu Y.Q."/>
            <person name="Zhou H."/>
            <person name="Devos K.M."/>
            <person name="Bennetzen J.L."/>
            <person name="Unver T."/>
            <person name="Budak H."/>
            <person name="Gulick P.J."/>
            <person name="Galiba G."/>
            <person name="Kalapos B."/>
            <person name="Nelson D.R."/>
            <person name="Li P."/>
            <person name="You F.M."/>
            <person name="Luo M.C."/>
            <person name="Dvorak J."/>
        </authorList>
    </citation>
    <scope>NUCLEOTIDE SEQUENCE [LARGE SCALE GENOMIC DNA]</scope>
    <source>
        <strain evidence="3">cv. AL8/78</strain>
    </source>
</reference>
<accession>A0A453AQA1</accession>
<reference evidence="3" key="3">
    <citation type="journal article" date="2017" name="Nature">
        <title>Genome sequence of the progenitor of the wheat D genome Aegilops tauschii.</title>
        <authorList>
            <person name="Luo M.C."/>
            <person name="Gu Y.Q."/>
            <person name="Puiu D."/>
            <person name="Wang H."/>
            <person name="Twardziok S.O."/>
            <person name="Deal K.R."/>
            <person name="Huo N."/>
            <person name="Zhu T."/>
            <person name="Wang L."/>
            <person name="Wang Y."/>
            <person name="McGuire P.E."/>
            <person name="Liu S."/>
            <person name="Long H."/>
            <person name="Ramasamy R.K."/>
            <person name="Rodriguez J.C."/>
            <person name="Van S.L."/>
            <person name="Yuan L."/>
            <person name="Wang Z."/>
            <person name="Xia Z."/>
            <person name="Xiao L."/>
            <person name="Anderson O.D."/>
            <person name="Ouyang S."/>
            <person name="Liang Y."/>
            <person name="Zimin A.V."/>
            <person name="Pertea G."/>
            <person name="Qi P."/>
            <person name="Bennetzen J.L."/>
            <person name="Dai X."/>
            <person name="Dawson M.W."/>
            <person name="Muller H.G."/>
            <person name="Kugler K."/>
            <person name="Rivarola-Duarte L."/>
            <person name="Spannagl M."/>
            <person name="Mayer K.F.X."/>
            <person name="Lu F.H."/>
            <person name="Bevan M.W."/>
            <person name="Leroy P."/>
            <person name="Li P."/>
            <person name="You F.M."/>
            <person name="Sun Q."/>
            <person name="Liu Z."/>
            <person name="Lyons E."/>
            <person name="Wicker T."/>
            <person name="Salzberg S.L."/>
            <person name="Devos K.M."/>
            <person name="Dvorak J."/>
        </authorList>
    </citation>
    <scope>NUCLEOTIDE SEQUENCE [LARGE SCALE GENOMIC DNA]</scope>
    <source>
        <strain evidence="3">cv. AL8/78</strain>
    </source>
</reference>
<evidence type="ECO:0000256" key="1">
    <source>
        <dbReference type="SAM" id="MobiDB-lite"/>
    </source>
</evidence>
<reference evidence="4" key="2">
    <citation type="journal article" date="2017" name="Nat. Plants">
        <title>The Aegilops tauschii genome reveals multiple impacts of transposons.</title>
        <authorList>
            <person name="Zhao G."/>
            <person name="Zou C."/>
            <person name="Li K."/>
            <person name="Wang K."/>
            <person name="Li T."/>
            <person name="Gao L."/>
            <person name="Zhang X."/>
            <person name="Wang H."/>
            <person name="Yang Z."/>
            <person name="Liu X."/>
            <person name="Jiang W."/>
            <person name="Mao L."/>
            <person name="Kong X."/>
            <person name="Jiao Y."/>
            <person name="Jia J."/>
        </authorList>
    </citation>
    <scope>NUCLEOTIDE SEQUENCE [LARGE SCALE GENOMIC DNA]</scope>
    <source>
        <strain evidence="4">cv. AL8/78</strain>
    </source>
</reference>
<dbReference type="PANTHER" id="PTHR46553">
    <property type="entry name" value="ADENINE NUCLEOTIDE ALPHA HYDROLASES-LIKE SUPERFAMILY PROTEIN"/>
    <property type="match status" value="1"/>
</dbReference>
<sequence length="287" mass="29814">MMAETKAVAAAVEASPVEVEEGRSKTVAAAVEASPAPVEKGRSKTAAAEVEAGPAEVEEGRSKTVVLVAVDDSDASYRALEWAVRHVAATAGMAGAGAVELVVLHAKPPTSLAVNMGGPGVPGDVVGLVEEDLRKKAEGVVGKARSLCAANSVEAVVDVVDGEPKHVLCDAVEKHHADLLVVGSQGYGAIRRSLIFSFPAVYAFTARLKLMVAVSCLNSSFLQGIAWERERLLRTPCRLLCGDCQAARVQELIAISGVGSIVPSSSVGILLFACLHNVSLLNYFCSN</sequence>
<dbReference type="InterPro" id="IPR006016">
    <property type="entry name" value="UspA"/>
</dbReference>
<dbReference type="SUPFAM" id="SSF52402">
    <property type="entry name" value="Adenine nucleotide alpha hydrolases-like"/>
    <property type="match status" value="1"/>
</dbReference>
<evidence type="ECO:0000313" key="4">
    <source>
        <dbReference type="Proteomes" id="UP000015105"/>
    </source>
</evidence>
<feature type="region of interest" description="Disordered" evidence="1">
    <location>
        <begin position="35"/>
        <end position="55"/>
    </location>
</feature>
<evidence type="ECO:0000259" key="2">
    <source>
        <dbReference type="Pfam" id="PF00582"/>
    </source>
</evidence>
<dbReference type="AlphaFoldDB" id="A0A453AQA1"/>